<dbReference type="Proteomes" id="UP000007148">
    <property type="component" value="Unassembled WGS sequence"/>
</dbReference>
<evidence type="ECO:0000256" key="3">
    <source>
        <dbReference type="PROSITE-ProRule" id="PRU00221"/>
    </source>
</evidence>
<gene>
    <name evidence="4" type="ORF">PIIN_01505</name>
</gene>
<dbReference type="SMART" id="SM00320">
    <property type="entry name" value="WD40"/>
    <property type="match status" value="3"/>
</dbReference>
<accession>G4T8N5</accession>
<feature type="repeat" description="WD" evidence="3">
    <location>
        <begin position="49"/>
        <end position="90"/>
    </location>
</feature>
<dbReference type="AlphaFoldDB" id="G4T8N5"/>
<dbReference type="HOGENOM" id="CLU_000288_57_19_1"/>
<evidence type="ECO:0000313" key="4">
    <source>
        <dbReference type="EMBL" id="CCA67678.1"/>
    </source>
</evidence>
<sequence>MDYQTLFEVTTVGSTLSDSHQTARKLSLAHDRTIRLWDAATGQPLGEPLRGHEHSVTAVGFSPDGSQIVSGSSDRTIRLWDAATGQPLGEPLRSHEAPVYAVGFSPDATQIVSGSCDATIRPWNVVTGQPLRGTPRSDVALVTAVGFSPDNSSVVSGLDNSTILSCRLTPDRHDNQVPDPVHSNLITLADGVIPGSRLSMFIPGFTRCVLMHDGWVNSDGRYLFWVPPNNRHGLLYPRARLTIPTDSHLRMTRLDFAKFRCGLSWTEIRSDLEQ</sequence>
<protein>
    <submittedName>
        <fullName evidence="4">Related to WD40-repeat protein (Notchless protein)</fullName>
    </submittedName>
</protein>
<dbReference type="InterPro" id="IPR020472">
    <property type="entry name" value="WD40_PAC1"/>
</dbReference>
<keyword evidence="2" id="KW-0677">Repeat</keyword>
<organism evidence="4 5">
    <name type="scientific">Serendipita indica (strain DSM 11827)</name>
    <name type="common">Root endophyte fungus</name>
    <name type="synonym">Piriformospora indica</name>
    <dbReference type="NCBI Taxonomy" id="1109443"/>
    <lineage>
        <taxon>Eukaryota</taxon>
        <taxon>Fungi</taxon>
        <taxon>Dikarya</taxon>
        <taxon>Basidiomycota</taxon>
        <taxon>Agaricomycotina</taxon>
        <taxon>Agaricomycetes</taxon>
        <taxon>Sebacinales</taxon>
        <taxon>Serendipitaceae</taxon>
        <taxon>Serendipita</taxon>
    </lineage>
</organism>
<dbReference type="Gene3D" id="2.130.10.10">
    <property type="entry name" value="YVTN repeat-like/Quinoprotein amine dehydrogenase"/>
    <property type="match status" value="1"/>
</dbReference>
<dbReference type="Pfam" id="PF00400">
    <property type="entry name" value="WD40"/>
    <property type="match status" value="2"/>
</dbReference>
<reference evidence="4 5" key="1">
    <citation type="journal article" date="2011" name="PLoS Pathog.">
        <title>Endophytic Life Strategies Decoded by Genome and Transcriptome Analyses of the Mutualistic Root Symbiont Piriformospora indica.</title>
        <authorList>
            <person name="Zuccaro A."/>
            <person name="Lahrmann U."/>
            <person name="Guldener U."/>
            <person name="Langen G."/>
            <person name="Pfiffi S."/>
            <person name="Biedenkopf D."/>
            <person name="Wong P."/>
            <person name="Samans B."/>
            <person name="Grimm C."/>
            <person name="Basiewicz M."/>
            <person name="Murat C."/>
            <person name="Martin F."/>
            <person name="Kogel K.H."/>
        </authorList>
    </citation>
    <scope>NUCLEOTIDE SEQUENCE [LARGE SCALE GENOMIC DNA]</scope>
    <source>
        <strain evidence="4 5">DSM 11827</strain>
    </source>
</reference>
<evidence type="ECO:0000256" key="2">
    <source>
        <dbReference type="ARBA" id="ARBA00022737"/>
    </source>
</evidence>
<name>G4T8N5_SERID</name>
<dbReference type="eggNOG" id="KOG0266">
    <property type="taxonomic scope" value="Eukaryota"/>
</dbReference>
<dbReference type="PANTHER" id="PTHR19848">
    <property type="entry name" value="WD40 REPEAT PROTEIN"/>
    <property type="match status" value="1"/>
</dbReference>
<dbReference type="InParanoid" id="G4T8N5"/>
<evidence type="ECO:0000313" key="5">
    <source>
        <dbReference type="Proteomes" id="UP000007148"/>
    </source>
</evidence>
<keyword evidence="1 3" id="KW-0853">WD repeat</keyword>
<evidence type="ECO:0000256" key="1">
    <source>
        <dbReference type="ARBA" id="ARBA00022574"/>
    </source>
</evidence>
<dbReference type="EMBL" id="CAFZ01000017">
    <property type="protein sequence ID" value="CCA67678.1"/>
    <property type="molecule type" value="Genomic_DNA"/>
</dbReference>
<dbReference type="PROSITE" id="PS50294">
    <property type="entry name" value="WD_REPEATS_REGION"/>
    <property type="match status" value="2"/>
</dbReference>
<dbReference type="PANTHER" id="PTHR19848:SF8">
    <property type="entry name" value="F-BOX AND WD REPEAT DOMAIN CONTAINING 7"/>
    <property type="match status" value="1"/>
</dbReference>
<dbReference type="PROSITE" id="PS50082">
    <property type="entry name" value="WD_REPEATS_2"/>
    <property type="match status" value="2"/>
</dbReference>
<proteinExistence type="predicted"/>
<comment type="caution">
    <text evidence="4">The sequence shown here is derived from an EMBL/GenBank/DDBJ whole genome shotgun (WGS) entry which is preliminary data.</text>
</comment>
<feature type="repeat" description="WD" evidence="3">
    <location>
        <begin position="92"/>
        <end position="133"/>
    </location>
</feature>
<dbReference type="InterPro" id="IPR001680">
    <property type="entry name" value="WD40_rpt"/>
</dbReference>
<dbReference type="SUPFAM" id="SSF50978">
    <property type="entry name" value="WD40 repeat-like"/>
    <property type="match status" value="1"/>
</dbReference>
<dbReference type="InterPro" id="IPR019775">
    <property type="entry name" value="WD40_repeat_CS"/>
</dbReference>
<keyword evidence="5" id="KW-1185">Reference proteome</keyword>
<dbReference type="InterPro" id="IPR036322">
    <property type="entry name" value="WD40_repeat_dom_sf"/>
</dbReference>
<dbReference type="OrthoDB" id="9670814at2759"/>
<dbReference type="InterPro" id="IPR015943">
    <property type="entry name" value="WD40/YVTN_repeat-like_dom_sf"/>
</dbReference>
<dbReference type="STRING" id="1109443.G4T8N5"/>
<dbReference type="PRINTS" id="PR00320">
    <property type="entry name" value="GPROTEINBRPT"/>
</dbReference>
<dbReference type="PROSITE" id="PS00678">
    <property type="entry name" value="WD_REPEATS_1"/>
    <property type="match status" value="1"/>
</dbReference>